<dbReference type="InterPro" id="IPR019826">
    <property type="entry name" value="Carboxylesterase_B_AS"/>
</dbReference>
<dbReference type="Gene3D" id="3.40.50.1820">
    <property type="entry name" value="alpha/beta hydrolase"/>
    <property type="match status" value="1"/>
</dbReference>
<feature type="domain" description="BD-FAE-like" evidence="2">
    <location>
        <begin position="153"/>
        <end position="348"/>
    </location>
</feature>
<accession>A0A975JUK5</accession>
<protein>
    <submittedName>
        <fullName evidence="3">Alpha/beta hydrolase fold domain-containing protein</fullName>
    </submittedName>
</protein>
<keyword evidence="1 3" id="KW-0378">Hydrolase</keyword>
<reference evidence="3" key="1">
    <citation type="submission" date="2019-12" db="EMBL/GenBank/DDBJ databases">
        <title>Mycobacterium spongiae sp. nov.</title>
        <authorList>
            <person name="Stinear T."/>
        </authorList>
    </citation>
    <scope>NUCLEOTIDE SEQUENCE</scope>
    <source>
        <strain evidence="3">FSD4b-SM</strain>
    </source>
</reference>
<dbReference type="InterPro" id="IPR050300">
    <property type="entry name" value="GDXG_lipolytic_enzyme"/>
</dbReference>
<dbReference type="PANTHER" id="PTHR48081:SF33">
    <property type="entry name" value="KYNURENINE FORMAMIDASE"/>
    <property type="match status" value="1"/>
</dbReference>
<dbReference type="PROSITE" id="PS00122">
    <property type="entry name" value="CARBOXYLESTERASE_B_1"/>
    <property type="match status" value="1"/>
</dbReference>
<dbReference type="EMBL" id="CP046600">
    <property type="protein sequence ID" value="QUR65972.1"/>
    <property type="molecule type" value="Genomic_DNA"/>
</dbReference>
<organism evidence="3 4">
    <name type="scientific">Mycobacterium spongiae</name>
    <dbReference type="NCBI Taxonomy" id="886343"/>
    <lineage>
        <taxon>Bacteria</taxon>
        <taxon>Bacillati</taxon>
        <taxon>Actinomycetota</taxon>
        <taxon>Actinomycetes</taxon>
        <taxon>Mycobacteriales</taxon>
        <taxon>Mycobacteriaceae</taxon>
        <taxon>Mycobacterium</taxon>
    </lineage>
</organism>
<dbReference type="Pfam" id="PF20434">
    <property type="entry name" value="BD-FAE"/>
    <property type="match status" value="1"/>
</dbReference>
<evidence type="ECO:0000313" key="3">
    <source>
        <dbReference type="EMBL" id="QUR65972.1"/>
    </source>
</evidence>
<evidence type="ECO:0000256" key="1">
    <source>
        <dbReference type="ARBA" id="ARBA00022801"/>
    </source>
</evidence>
<name>A0A975JUK5_9MYCO</name>
<proteinExistence type="predicted"/>
<dbReference type="GO" id="GO:0016787">
    <property type="term" value="F:hydrolase activity"/>
    <property type="evidence" value="ECO:0007669"/>
    <property type="project" value="UniProtKB-KW"/>
</dbReference>
<dbReference type="InterPro" id="IPR049492">
    <property type="entry name" value="BD-FAE-like_dom"/>
</dbReference>
<dbReference type="AlphaFoldDB" id="A0A975JUK5"/>
<evidence type="ECO:0000313" key="4">
    <source>
        <dbReference type="Proteomes" id="UP000682202"/>
    </source>
</evidence>
<dbReference type="InterPro" id="IPR029058">
    <property type="entry name" value="AB_hydrolase_fold"/>
</dbReference>
<dbReference type="Proteomes" id="UP000682202">
    <property type="component" value="Chromosome"/>
</dbReference>
<sequence length="402" mass="44637">MAQRGRTGPTMRCMKRLLRARPADYVLAISVAGASLPLVGKHLKPLGGVAAIGFWGARHTPDFLSTTARDWLTPGINEVRREERARTHEVSAAALRGIVSTDALAVEWPEPERTPPVWSALRHRRHLHRSSVRYGDDQGHTLDVWRREDLPAHPAPVLVFIPGGAWVHGSRTIQGYALMSHLAEQGWVCLSIDYRVAPHHPWPHHIIDVKTAIAWARANVDKFGGDRNFIAVAGCSAGGHLSALAGLTGNDSEYEDELPEGSDTSVDAVVGIYGRYDWEDRSTAERARFVDFLERVVVKRSIDRHPHVFRDASPVARVHRNAPPFLVVHGSRDSVIPVEQARSFVERLREVSRSLVGYLELPGAGHGFDLLDGARTRPMAHAIGLFLNQVHRSREQFAKEVI</sequence>
<dbReference type="PANTHER" id="PTHR48081">
    <property type="entry name" value="AB HYDROLASE SUPERFAMILY PROTEIN C4A8.06C"/>
    <property type="match status" value="1"/>
</dbReference>
<dbReference type="SUPFAM" id="SSF53474">
    <property type="entry name" value="alpha/beta-Hydrolases"/>
    <property type="match status" value="1"/>
</dbReference>
<keyword evidence="4" id="KW-1185">Reference proteome</keyword>
<dbReference type="RefSeq" id="WP_211697453.1">
    <property type="nucleotide sequence ID" value="NZ_CP046600.1"/>
</dbReference>
<dbReference type="KEGG" id="mspg:F6B93_01765"/>
<evidence type="ECO:0000259" key="2">
    <source>
        <dbReference type="Pfam" id="PF20434"/>
    </source>
</evidence>
<gene>
    <name evidence="3" type="ORF">F6B93_01765</name>
</gene>